<accession>A0A098E9E7</accession>
<dbReference type="GO" id="GO:0032259">
    <property type="term" value="P:methylation"/>
    <property type="evidence" value="ECO:0007669"/>
    <property type="project" value="UniProtKB-KW"/>
</dbReference>
<evidence type="ECO:0000259" key="1">
    <source>
        <dbReference type="Pfam" id="PF08241"/>
    </source>
</evidence>
<keyword evidence="2" id="KW-0489">Methyltransferase</keyword>
<organism evidence="2">
    <name type="scientific">groundwater metagenome</name>
    <dbReference type="NCBI Taxonomy" id="717931"/>
    <lineage>
        <taxon>unclassified sequences</taxon>
        <taxon>metagenomes</taxon>
        <taxon>ecological metagenomes</taxon>
    </lineage>
</organism>
<dbReference type="CDD" id="cd02440">
    <property type="entry name" value="AdoMet_MTases"/>
    <property type="match status" value="1"/>
</dbReference>
<dbReference type="SUPFAM" id="SSF53335">
    <property type="entry name" value="S-adenosyl-L-methionine-dependent methyltransferases"/>
    <property type="match status" value="1"/>
</dbReference>
<gene>
    <name evidence="2" type="ORF">MSIBF_A1980014</name>
</gene>
<dbReference type="Pfam" id="PF08241">
    <property type="entry name" value="Methyltransf_11"/>
    <property type="match status" value="1"/>
</dbReference>
<feature type="domain" description="Methyltransferase type 11" evidence="1">
    <location>
        <begin position="38"/>
        <end position="130"/>
    </location>
</feature>
<dbReference type="InterPro" id="IPR023149">
    <property type="entry name" value="Trans_acon_MeTrfase_C"/>
</dbReference>
<dbReference type="PANTHER" id="PTHR43861:SF1">
    <property type="entry name" value="TRANS-ACONITATE 2-METHYLTRANSFERASE"/>
    <property type="match status" value="1"/>
</dbReference>
<reference evidence="2" key="1">
    <citation type="submission" date="2014-09" db="EMBL/GenBank/DDBJ databases">
        <authorList>
            <person name="Probst J Alexander"/>
        </authorList>
    </citation>
    <scope>NUCLEOTIDE SEQUENCE</scope>
</reference>
<dbReference type="InterPro" id="IPR013216">
    <property type="entry name" value="Methyltransf_11"/>
</dbReference>
<keyword evidence="2" id="KW-0808">Transferase</keyword>
<dbReference type="Gene3D" id="1.10.150.290">
    <property type="entry name" value="S-adenosyl-L-methionine-dependent methyltransferases"/>
    <property type="match status" value="1"/>
</dbReference>
<proteinExistence type="predicted"/>
<protein>
    <submittedName>
        <fullName evidence="2">Methyltransferase type 11</fullName>
    </submittedName>
</protein>
<dbReference type="InterPro" id="IPR029063">
    <property type="entry name" value="SAM-dependent_MTases_sf"/>
</dbReference>
<dbReference type="AlphaFoldDB" id="A0A098E9E7"/>
<dbReference type="Gene3D" id="3.40.50.150">
    <property type="entry name" value="Vaccinia Virus protein VP39"/>
    <property type="match status" value="1"/>
</dbReference>
<evidence type="ECO:0000313" key="2">
    <source>
        <dbReference type="EMBL" id="CEG12146.1"/>
    </source>
</evidence>
<dbReference type="GO" id="GO:0030798">
    <property type="term" value="F:trans-aconitate 2-methyltransferase activity"/>
    <property type="evidence" value="ECO:0007669"/>
    <property type="project" value="InterPro"/>
</dbReference>
<dbReference type="PANTHER" id="PTHR43861">
    <property type="entry name" value="TRANS-ACONITATE 2-METHYLTRANSFERASE-RELATED"/>
    <property type="match status" value="1"/>
</dbReference>
<sequence>MSNFEFDGCKYMNASKHQKEWGNKIISELNLKGDENILDLGCGDGVLTKQLCNMVPQGYVLGIDASKGMLDTAKKSENKNLKFQLMDINDLNFSNEFDLIFSNATLHWIKDHKKLLVNCHTALKSGGIIRFNFAGDGNCTNFFAVVKEVIKYEDFHKYFEKFQWPWYMPTIEEYKSLAKDSNFANIDVCGENTDRYFDNADEMTRWIDQPSLVPFLKQINDEKDRKIFRDKVVKTMIERTQNEAGKCFETFRRINIFAGK</sequence>
<name>A0A098E9E7_9ZZZZ</name>
<dbReference type="EMBL" id="CCXY01000110">
    <property type="protein sequence ID" value="CEG12146.1"/>
    <property type="molecule type" value="Genomic_DNA"/>
</dbReference>